<gene>
    <name evidence="1" type="ORF">BFGS077_003268</name>
</gene>
<dbReference type="InterPro" id="IPR038765">
    <property type="entry name" value="Papain-like_cys_pep_sf"/>
</dbReference>
<organism evidence="1 2">
    <name type="scientific">Bacteroides fragilis</name>
    <dbReference type="NCBI Taxonomy" id="817"/>
    <lineage>
        <taxon>Bacteria</taxon>
        <taxon>Pseudomonadati</taxon>
        <taxon>Bacteroidota</taxon>
        <taxon>Bacteroidia</taxon>
        <taxon>Bacteroidales</taxon>
        <taxon>Bacteroidaceae</taxon>
        <taxon>Bacteroides</taxon>
    </lineage>
</organism>
<accession>A0ABD5FZZ3</accession>
<dbReference type="AlphaFoldDB" id="A0ABD5FZZ3"/>
<sequence length="165" mass="19333">MAQMLNECYLAMGFKSRFITCMPKVMINDCHVINAVYSNTLDKWLWMDPTFNAYVTDEKGNLLGIGEVRERLRNNQPVVLNEDANWNNKNKQTKEYYLDYYMAKNLYYVTCPLQSEYNAETNYPGKKWPMYISLVPEGYSSNGKPGATAYDSHNDSYFWQSPYQE</sequence>
<reference evidence="1 2" key="2">
    <citation type="submission" date="2023-08" db="EMBL/GenBank/DDBJ databases">
        <authorList>
            <person name="Du M."/>
            <person name="Liu C."/>
            <person name="Liu S.-J."/>
        </authorList>
    </citation>
    <scope>NUCLEOTIDE SEQUENCE [LARGE SCALE GENOMIC DNA]</scope>
    <source>
        <strain evidence="1 2">GS077</strain>
    </source>
</reference>
<name>A0ABD5FZZ3_BACFG</name>
<evidence type="ECO:0000313" key="2">
    <source>
        <dbReference type="Proteomes" id="UP001258434"/>
    </source>
</evidence>
<protein>
    <submittedName>
        <fullName evidence="1">Transglutaminase domain-containing protein</fullName>
    </submittedName>
</protein>
<dbReference type="EMBL" id="JAVFHL010000001">
    <property type="protein sequence ID" value="MDT6977956.1"/>
    <property type="molecule type" value="Genomic_DNA"/>
</dbReference>
<dbReference type="SUPFAM" id="SSF54001">
    <property type="entry name" value="Cysteine proteinases"/>
    <property type="match status" value="1"/>
</dbReference>
<reference evidence="2" key="1">
    <citation type="submission" date="2023-07" db="EMBL/GenBank/DDBJ databases">
        <title>A gut symbiont ubiquitin homologue binds and inactivates peptidyl-prolyl isomerase to mediate the interbacterial arms race in the human gut.</title>
        <authorList>
            <person name="Jiang K."/>
            <person name="Li W."/>
            <person name="Tong M."/>
            <person name="Xu J."/>
            <person name="Chen Z."/>
            <person name="Yang Y."/>
            <person name="Zang Y."/>
            <person name="Jiao X."/>
            <person name="Liu C."/>
            <person name="Lim B."/>
            <person name="Jiang X."/>
            <person name="Wang J."/>
            <person name="Wu D."/>
            <person name="Wang M."/>
            <person name="Liu S.-J."/>
            <person name="Shao F."/>
            <person name="Gao X."/>
        </authorList>
    </citation>
    <scope>NUCLEOTIDE SEQUENCE [LARGE SCALE GENOMIC DNA]</scope>
    <source>
        <strain evidence="2">GS077</strain>
    </source>
</reference>
<comment type="caution">
    <text evidence="1">The sequence shown here is derived from an EMBL/GenBank/DDBJ whole genome shotgun (WGS) entry which is preliminary data.</text>
</comment>
<dbReference type="Proteomes" id="UP001258434">
    <property type="component" value="Unassembled WGS sequence"/>
</dbReference>
<evidence type="ECO:0000313" key="1">
    <source>
        <dbReference type="EMBL" id="MDT6977956.1"/>
    </source>
</evidence>
<proteinExistence type="predicted"/>